<evidence type="ECO:0000313" key="3">
    <source>
        <dbReference type="EMBL" id="GAB97807.1"/>
    </source>
</evidence>
<proteinExistence type="predicted"/>
<dbReference type="EMBL" id="BAHD01000083">
    <property type="protein sequence ID" value="GAB97807.1"/>
    <property type="molecule type" value="Genomic_DNA"/>
</dbReference>
<evidence type="ECO:0000313" key="4">
    <source>
        <dbReference type="Proteomes" id="UP000008366"/>
    </source>
</evidence>
<protein>
    <submittedName>
        <fullName evidence="3">Uncharacterized protein</fullName>
    </submittedName>
</protein>
<organism evidence="3 4">
    <name type="scientific">Kineosphaera limosa NBRC 100340</name>
    <dbReference type="NCBI Taxonomy" id="1184609"/>
    <lineage>
        <taxon>Bacteria</taxon>
        <taxon>Bacillati</taxon>
        <taxon>Actinomycetota</taxon>
        <taxon>Actinomycetes</taxon>
        <taxon>Micrococcales</taxon>
        <taxon>Dermatophilaceae</taxon>
        <taxon>Kineosphaera</taxon>
    </lineage>
</organism>
<gene>
    <name evidence="3" type="ORF">KILIM_083_00030</name>
</gene>
<feature type="compositionally biased region" description="Basic and acidic residues" evidence="1">
    <location>
        <begin position="1"/>
        <end position="26"/>
    </location>
</feature>
<dbReference type="AlphaFoldDB" id="K6X0F4"/>
<keyword evidence="4" id="KW-1185">Reference proteome</keyword>
<feature type="transmembrane region" description="Helical" evidence="2">
    <location>
        <begin position="52"/>
        <end position="72"/>
    </location>
</feature>
<dbReference type="Proteomes" id="UP000008366">
    <property type="component" value="Unassembled WGS sequence"/>
</dbReference>
<feature type="region of interest" description="Disordered" evidence="1">
    <location>
        <begin position="1"/>
        <end position="49"/>
    </location>
</feature>
<comment type="caution">
    <text evidence="3">The sequence shown here is derived from an EMBL/GenBank/DDBJ whole genome shotgun (WGS) entry which is preliminary data.</text>
</comment>
<dbReference type="STRING" id="1184609.KILIM_083_00030"/>
<sequence>MTEQDPRLRDALRPTRQDQHDAERIVDAVLAGQAPAPRQDSGRPETPRRRRWLVPVAAAASVALLVATVGMWRPLGPDPNAASTAPIAGATAGDRQSSVETLLVTCGPNGTISTSSDQTNAAPDGLRVRVDNRTGTATSLRQQQERNGSASQAYTSALEVSIDIPPGTSDVVLTPAPGVVQLRCGNGELMKLQLQDPHSYYRGGPADLRCNGEQRALDVPDEAFGRGQSPTEALIDAAKKQGWDPMHDTTIRPIIALGYRDAPVKDALAPLRGTAMLRASVTMAREPSASSPGTFVARPEAECSTGYRRTPTPDPADEPPVVTRSGVMPCPRGDGPLWAHAGYGPTPQQAAASLTTKFGDGRLRPVTRWPDEEPPGGGQTWAMEVDGQPVVSITVRPTTPEQAAFAQGFQALPDRICSMSMLQDIGRTVSG</sequence>
<reference evidence="3 4" key="1">
    <citation type="submission" date="2012-08" db="EMBL/GenBank/DDBJ databases">
        <title>Whole genome shotgun sequence of Kineosphaera limosa NBRC 100340.</title>
        <authorList>
            <person name="Yoshida I."/>
            <person name="Isaki S."/>
            <person name="Hosoyama A."/>
            <person name="Tsuchikane K."/>
            <person name="Katsumata H."/>
            <person name="Ando Y."/>
            <person name="Ohji S."/>
            <person name="Hamada M."/>
            <person name="Tamura T."/>
            <person name="Yamazoe A."/>
            <person name="Yamazaki S."/>
            <person name="Fujita N."/>
        </authorList>
    </citation>
    <scope>NUCLEOTIDE SEQUENCE [LARGE SCALE GENOMIC DNA]</scope>
    <source>
        <strain evidence="3 4">NBRC 100340</strain>
    </source>
</reference>
<keyword evidence="2" id="KW-1133">Transmembrane helix</keyword>
<keyword evidence="2" id="KW-0812">Transmembrane</keyword>
<accession>K6X0F4</accession>
<evidence type="ECO:0000256" key="1">
    <source>
        <dbReference type="SAM" id="MobiDB-lite"/>
    </source>
</evidence>
<evidence type="ECO:0000256" key="2">
    <source>
        <dbReference type="SAM" id="Phobius"/>
    </source>
</evidence>
<name>K6X0F4_9MICO</name>
<keyword evidence="2" id="KW-0472">Membrane</keyword>